<sequence length="109" mass="11651">MATTKTKGFFREYHVWGLLLGAFALAAWIVTNKQDSSPTFKTDPVSGSLDLYAKDCLITGPGGQSIKEDLLVQLQTRGKMMIPQGSLVTGDCFPTAKAAISAELKQGGN</sequence>
<name>A0ABY8PMM0_9PSED</name>
<keyword evidence="1" id="KW-0812">Transmembrane</keyword>
<feature type="transmembrane region" description="Helical" evidence="1">
    <location>
        <begin position="13"/>
        <end position="31"/>
    </location>
</feature>
<dbReference type="RefSeq" id="WP_280945031.1">
    <property type="nucleotide sequence ID" value="NZ_CP123772.1"/>
</dbReference>
<organism evidence="2 3">
    <name type="scientific">Pseudomonas viciae</name>
    <dbReference type="NCBI Taxonomy" id="2505979"/>
    <lineage>
        <taxon>Bacteria</taxon>
        <taxon>Pseudomonadati</taxon>
        <taxon>Pseudomonadota</taxon>
        <taxon>Gammaproteobacteria</taxon>
        <taxon>Pseudomonadales</taxon>
        <taxon>Pseudomonadaceae</taxon>
        <taxon>Pseudomonas</taxon>
    </lineage>
</organism>
<evidence type="ECO:0000313" key="3">
    <source>
        <dbReference type="Proteomes" id="UP001227386"/>
    </source>
</evidence>
<reference evidence="2 3" key="1">
    <citation type="journal article" date="2012" name="Appl. Soil Ecol.">
        <title>Isolation and characterization of new plant growth-promoting bacterial endophytes.</title>
        <authorList>
            <person name="Rashid S."/>
            <person name="Charles T.C."/>
            <person name="Glick B.R."/>
        </authorList>
    </citation>
    <scope>NUCLEOTIDE SEQUENCE [LARGE SCALE GENOMIC DNA]</scope>
    <source>
        <strain evidence="2 3">YsS1</strain>
        <plasmid evidence="2 3">unnamed</plasmid>
    </source>
</reference>
<keyword evidence="1" id="KW-0472">Membrane</keyword>
<evidence type="ECO:0000256" key="1">
    <source>
        <dbReference type="SAM" id="Phobius"/>
    </source>
</evidence>
<gene>
    <name evidence="2" type="ORF">QCD61_28215</name>
</gene>
<geneLocation type="plasmid" evidence="2 3">
    <name>unnamed</name>
</geneLocation>
<keyword evidence="1" id="KW-1133">Transmembrane helix</keyword>
<dbReference type="EMBL" id="CP123772">
    <property type="protein sequence ID" value="WGO96450.1"/>
    <property type="molecule type" value="Genomic_DNA"/>
</dbReference>
<evidence type="ECO:0000313" key="2">
    <source>
        <dbReference type="EMBL" id="WGO96450.1"/>
    </source>
</evidence>
<protein>
    <submittedName>
        <fullName evidence="2">Uncharacterized protein</fullName>
    </submittedName>
</protein>
<keyword evidence="2" id="KW-0614">Plasmid</keyword>
<accession>A0ABY8PMM0</accession>
<dbReference type="Proteomes" id="UP001227386">
    <property type="component" value="Plasmid unnamed"/>
</dbReference>
<proteinExistence type="predicted"/>
<keyword evidence="3" id="KW-1185">Reference proteome</keyword>